<evidence type="ECO:0000259" key="3">
    <source>
        <dbReference type="Pfam" id="PF07626"/>
    </source>
</evidence>
<dbReference type="Pfam" id="PF07635">
    <property type="entry name" value="PSCyt1"/>
    <property type="match status" value="1"/>
</dbReference>
<feature type="domain" description="DUF1592" evidence="5">
    <location>
        <begin position="491"/>
        <end position="616"/>
    </location>
</feature>
<evidence type="ECO:0000259" key="4">
    <source>
        <dbReference type="Pfam" id="PF07627"/>
    </source>
</evidence>
<evidence type="ECO:0000259" key="7">
    <source>
        <dbReference type="Pfam" id="PF07637"/>
    </source>
</evidence>
<dbReference type="Pfam" id="PF07624">
    <property type="entry name" value="PSD2"/>
    <property type="match status" value="1"/>
</dbReference>
<name>A0A5C5XZ01_9PLAN</name>
<feature type="domain" description="Cytochrome C Planctomycete-type" evidence="6">
    <location>
        <begin position="45"/>
        <end position="92"/>
    </location>
</feature>
<evidence type="ECO:0008006" key="10">
    <source>
        <dbReference type="Google" id="ProtNLM"/>
    </source>
</evidence>
<dbReference type="InterPro" id="IPR011429">
    <property type="entry name" value="Cyt_c_Planctomycete-type"/>
</dbReference>
<dbReference type="InterPro" id="IPR013042">
    <property type="entry name" value="DUF1592"/>
</dbReference>
<dbReference type="EMBL" id="SJPL01000001">
    <property type="protein sequence ID" value="TWT68607.1"/>
    <property type="molecule type" value="Genomic_DNA"/>
</dbReference>
<keyword evidence="9" id="KW-1185">Reference proteome</keyword>
<evidence type="ECO:0000259" key="6">
    <source>
        <dbReference type="Pfam" id="PF07635"/>
    </source>
</evidence>
<evidence type="ECO:0000256" key="1">
    <source>
        <dbReference type="SAM" id="SignalP"/>
    </source>
</evidence>
<organism evidence="8 9">
    <name type="scientific">Crateriforma conspicua</name>
    <dbReference type="NCBI Taxonomy" id="2527996"/>
    <lineage>
        <taxon>Bacteria</taxon>
        <taxon>Pseudomonadati</taxon>
        <taxon>Planctomycetota</taxon>
        <taxon>Planctomycetia</taxon>
        <taxon>Planctomycetales</taxon>
        <taxon>Planctomycetaceae</taxon>
        <taxon>Crateriforma</taxon>
    </lineage>
</organism>
<proteinExistence type="predicted"/>
<feature type="domain" description="DUF1585" evidence="2">
    <location>
        <begin position="751"/>
        <end position="824"/>
    </location>
</feature>
<dbReference type="Pfam" id="PF07627">
    <property type="entry name" value="PSCyt3"/>
    <property type="match status" value="1"/>
</dbReference>
<dbReference type="Pfam" id="PF07637">
    <property type="entry name" value="PSD5"/>
    <property type="match status" value="1"/>
</dbReference>
<dbReference type="AlphaFoldDB" id="A0A5C5XZ01"/>
<dbReference type="RefSeq" id="WP_197203308.1">
    <property type="nucleotide sequence ID" value="NZ_SJPL01000001.1"/>
</dbReference>
<evidence type="ECO:0000259" key="5">
    <source>
        <dbReference type="Pfam" id="PF07631"/>
    </source>
</evidence>
<dbReference type="Pfam" id="PF07626">
    <property type="entry name" value="PSD3"/>
    <property type="match status" value="1"/>
</dbReference>
<feature type="chain" id="PRO_5022693134" description="Planctomycete cytochrome C" evidence="1">
    <location>
        <begin position="31"/>
        <end position="827"/>
    </location>
</feature>
<feature type="domain" description="DUF1588" evidence="4">
    <location>
        <begin position="635"/>
        <end position="730"/>
    </location>
</feature>
<sequence length="827" mass="93392" precursor="true">MHRLMSSCNHVKRVLVIGLASLSLNSLANANETQIDTLAYVKNHCVRCHGEEEQNADRRFDTLVADLSTKETAEHWQEILDIVNLGEMPPEDEPQPSPEETKQFVSAVTRKLELARESLSVAHEQRFRRLNRQEYRNTIRDLLGVNVDSFDPTSSFPADDRVDGFDNLGEHLVLSDYLMQCYLEAASRSIGKAVQLQTVVDPINQILVANDFSKRRFLFRPEQNFVVNPTGQYVDVAHSHPDRARLHARRFPVAPADGYYTIRVKAEGVNRKHPYPPNELKFDPDEPIKMEIIATDPKLARPGVGQNSSDRIVATIPVEDHAAKVYELRMWLDKGFVPVIRYANGPIDFRASLVRLVKKFHPEAKTSNWLDVFSTEPSEILDVWISDAYEGPRLRVHQMEIAGPEPRDITKVDLLSDPTSKSLHPFLYLAFRRPPLDSEIIRYETFYRSRLEAGEAPKTAFLTTCKAILCSPNFLYIETPPGADESDDKVFRVASRLSYFLWSSMPDDQLLQVAADGTLRDPDVLLAQTRRMLEDPKAEAFIENFTNSWLHLNELGSMPPDPQKFESYYDRQLEPLMRRETQLFFAEVLRKNLSIDHFINSDFTFANRYLAAHYGLPAIAGDDFRRITLPEKSLRGGLLGHASVLTATSNGVETSPVTRGIWVLENILGTPPPPPPPDVEPLEPDIRGATTIREQLAKHRNTATCAECHRKIDPIGFALESFNPIGSVRLHYHDSSGNPIRKVDTTGTLPSGESFADIGELKQLLLKQKNQVAKCLAEKMLTYALGRELGFQDRPTVESIVDELAERGNGLRDLVELVVTRSVFNAS</sequence>
<gene>
    <name evidence="8" type="ORF">Pan14r_08540</name>
</gene>
<feature type="signal peptide" evidence="1">
    <location>
        <begin position="1"/>
        <end position="30"/>
    </location>
</feature>
<dbReference type="InterPro" id="IPR013036">
    <property type="entry name" value="DUF1587"/>
</dbReference>
<dbReference type="InterPro" id="IPR011478">
    <property type="entry name" value="DUF1585"/>
</dbReference>
<accession>A0A5C5XZ01</accession>
<keyword evidence="1" id="KW-0732">Signal</keyword>
<reference evidence="8 9" key="1">
    <citation type="submission" date="2019-02" db="EMBL/GenBank/DDBJ databases">
        <title>Deep-cultivation of Planctomycetes and their phenomic and genomic characterization uncovers novel biology.</title>
        <authorList>
            <person name="Wiegand S."/>
            <person name="Jogler M."/>
            <person name="Boedeker C."/>
            <person name="Pinto D."/>
            <person name="Vollmers J."/>
            <person name="Rivas-Marin E."/>
            <person name="Kohn T."/>
            <person name="Peeters S.H."/>
            <person name="Heuer A."/>
            <person name="Rast P."/>
            <person name="Oberbeckmann S."/>
            <person name="Bunk B."/>
            <person name="Jeske O."/>
            <person name="Meyerdierks A."/>
            <person name="Storesund J.E."/>
            <person name="Kallscheuer N."/>
            <person name="Luecker S."/>
            <person name="Lage O.M."/>
            <person name="Pohl T."/>
            <person name="Merkel B.J."/>
            <person name="Hornburger P."/>
            <person name="Mueller R.-W."/>
            <person name="Bruemmer F."/>
            <person name="Labrenz M."/>
            <person name="Spormann A.M."/>
            <person name="Op Den Camp H."/>
            <person name="Overmann J."/>
            <person name="Amann R."/>
            <person name="Jetten M.S.M."/>
            <person name="Mascher T."/>
            <person name="Medema M.H."/>
            <person name="Devos D.P."/>
            <person name="Kaster A.-K."/>
            <person name="Ovreas L."/>
            <person name="Rohde M."/>
            <person name="Galperin M.Y."/>
            <person name="Jogler C."/>
        </authorList>
    </citation>
    <scope>NUCLEOTIDE SEQUENCE [LARGE SCALE GENOMIC DNA]</scope>
    <source>
        <strain evidence="8 9">Pan14r</strain>
    </source>
</reference>
<dbReference type="InterPro" id="IPR013043">
    <property type="entry name" value="DUF1595"/>
</dbReference>
<comment type="caution">
    <text evidence="8">The sequence shown here is derived from an EMBL/GenBank/DDBJ whole genome shotgun (WGS) entry which is preliminary data.</text>
</comment>
<dbReference type="Proteomes" id="UP000317238">
    <property type="component" value="Unassembled WGS sequence"/>
</dbReference>
<protein>
    <recommendedName>
        <fullName evidence="10">Planctomycete cytochrome C</fullName>
    </recommendedName>
</protein>
<evidence type="ECO:0000259" key="2">
    <source>
        <dbReference type="Pfam" id="PF07624"/>
    </source>
</evidence>
<dbReference type="InterPro" id="IPR013039">
    <property type="entry name" value="DUF1588"/>
</dbReference>
<evidence type="ECO:0000313" key="8">
    <source>
        <dbReference type="EMBL" id="TWT68607.1"/>
    </source>
</evidence>
<feature type="domain" description="DUF1587" evidence="3">
    <location>
        <begin position="128"/>
        <end position="194"/>
    </location>
</feature>
<evidence type="ECO:0000313" key="9">
    <source>
        <dbReference type="Proteomes" id="UP000317238"/>
    </source>
</evidence>
<dbReference type="Pfam" id="PF07631">
    <property type="entry name" value="PSD4"/>
    <property type="match status" value="1"/>
</dbReference>
<feature type="domain" description="DUF1595" evidence="7">
    <location>
        <begin position="422"/>
        <end position="477"/>
    </location>
</feature>